<evidence type="ECO:0000256" key="4">
    <source>
        <dbReference type="ARBA" id="ARBA00022679"/>
    </source>
</evidence>
<reference evidence="12" key="3">
    <citation type="submission" date="2021-06" db="EMBL/GenBank/DDBJ databases">
        <title>Genomic Description and Analysis of Intracellular Bacteria, Candidatus Berkiella cookevillensis and Candidatus Berkiella aquae.</title>
        <authorList>
            <person name="Kidane D.T."/>
            <person name="Mehari Y.T."/>
            <person name="Rice F.C."/>
            <person name="Arivett B.A."/>
            <person name="Farone A.L."/>
            <person name="Berk S.G."/>
            <person name="Farone M.B."/>
        </authorList>
    </citation>
    <scope>NUCLEOTIDE SEQUENCE</scope>
    <source>
        <strain evidence="12">CC99</strain>
    </source>
</reference>
<keyword evidence="6 9" id="KW-0133">Cell shape</keyword>
<keyword evidence="3" id="KW-0328">Glycosyltransferase</keyword>
<dbReference type="EMBL" id="LKHV01000013">
    <property type="protein sequence ID" value="KRG17687.1"/>
    <property type="molecule type" value="Genomic_DNA"/>
</dbReference>
<dbReference type="PATRIC" id="fig|1590042.3.peg.2195"/>
<evidence type="ECO:0000256" key="3">
    <source>
        <dbReference type="ARBA" id="ARBA00022676"/>
    </source>
</evidence>
<dbReference type="Gene3D" id="2.40.440.10">
    <property type="entry name" value="L,D-transpeptidase catalytic domain-like"/>
    <property type="match status" value="1"/>
</dbReference>
<dbReference type="AlphaFoldDB" id="A0A0Q9YM11"/>
<accession>A0A0Q9YM11</accession>
<dbReference type="PANTHER" id="PTHR30582">
    <property type="entry name" value="L,D-TRANSPEPTIDASE"/>
    <property type="match status" value="1"/>
</dbReference>
<dbReference type="OrthoDB" id="9787225at2"/>
<evidence type="ECO:0000256" key="5">
    <source>
        <dbReference type="ARBA" id="ARBA00022801"/>
    </source>
</evidence>
<dbReference type="EMBL" id="LKHV02000001">
    <property type="protein sequence ID" value="MCS5708031.1"/>
    <property type="molecule type" value="Genomic_DNA"/>
</dbReference>
<dbReference type="GO" id="GO:0071972">
    <property type="term" value="F:peptidoglycan L,D-transpeptidase activity"/>
    <property type="evidence" value="ECO:0007669"/>
    <property type="project" value="TreeGrafter"/>
</dbReference>
<proteinExistence type="inferred from homology"/>
<keyword evidence="13" id="KW-1185">Reference proteome</keyword>
<keyword evidence="7 9" id="KW-0573">Peptidoglycan synthesis</keyword>
<dbReference type="GO" id="GO:0018104">
    <property type="term" value="P:peptidoglycan-protein cross-linking"/>
    <property type="evidence" value="ECO:0007669"/>
    <property type="project" value="TreeGrafter"/>
</dbReference>
<evidence type="ECO:0000313" key="12">
    <source>
        <dbReference type="EMBL" id="MCS5708031.1"/>
    </source>
</evidence>
<keyword evidence="5" id="KW-0378">Hydrolase</keyword>
<dbReference type="GO" id="GO:0005576">
    <property type="term" value="C:extracellular region"/>
    <property type="evidence" value="ECO:0007669"/>
    <property type="project" value="TreeGrafter"/>
</dbReference>
<dbReference type="InterPro" id="IPR050979">
    <property type="entry name" value="LD-transpeptidase"/>
</dbReference>
<dbReference type="EC" id="2.-.-.-" evidence="11"/>
<keyword evidence="4 11" id="KW-0808">Transferase</keyword>
<dbReference type="PANTHER" id="PTHR30582:SF24">
    <property type="entry name" value="L,D-TRANSPEPTIDASE ERFK_SRFK-RELATED"/>
    <property type="match status" value="1"/>
</dbReference>
<evidence type="ECO:0000256" key="7">
    <source>
        <dbReference type="ARBA" id="ARBA00022984"/>
    </source>
</evidence>
<comment type="pathway">
    <text evidence="1 9">Cell wall biogenesis; peptidoglycan biosynthesis.</text>
</comment>
<reference evidence="12" key="2">
    <citation type="journal article" date="2016" name="Genome Announc.">
        <title>Draft Genome Sequences of Two Novel Amoeba-Resistant Intranuclear Bacteria, 'Candidatus Berkiella cookevillensis' and 'Candidatus Berkiella aquae'.</title>
        <authorList>
            <person name="Mehari Y.T."/>
            <person name="Arivett B.A."/>
            <person name="Farone A.L."/>
            <person name="Gunderson J.H."/>
            <person name="Farone M.B."/>
        </authorList>
    </citation>
    <scope>NUCLEOTIDE SEQUENCE</scope>
    <source>
        <strain evidence="12">CC99</strain>
    </source>
</reference>
<dbReference type="GO" id="GO:0016757">
    <property type="term" value="F:glycosyltransferase activity"/>
    <property type="evidence" value="ECO:0007669"/>
    <property type="project" value="UniProtKB-KW"/>
</dbReference>
<dbReference type="Proteomes" id="UP000051494">
    <property type="component" value="Unassembled WGS sequence"/>
</dbReference>
<feature type="active site" description="Nucleophile" evidence="9">
    <location>
        <position position="136"/>
    </location>
</feature>
<evidence type="ECO:0000256" key="1">
    <source>
        <dbReference type="ARBA" id="ARBA00004752"/>
    </source>
</evidence>
<dbReference type="GO" id="GO:0071555">
    <property type="term" value="P:cell wall organization"/>
    <property type="evidence" value="ECO:0007669"/>
    <property type="project" value="UniProtKB-UniRule"/>
</dbReference>
<evidence type="ECO:0000256" key="2">
    <source>
        <dbReference type="ARBA" id="ARBA00005992"/>
    </source>
</evidence>
<comment type="caution">
    <text evidence="11">The sequence shown here is derived from an EMBL/GenBank/DDBJ whole genome shotgun (WGS) entry which is preliminary data.</text>
</comment>
<name>A0A0Q9YM11_9GAMM</name>
<feature type="active site" description="Proton donor/acceptor" evidence="9">
    <location>
        <position position="120"/>
    </location>
</feature>
<evidence type="ECO:0000256" key="9">
    <source>
        <dbReference type="PROSITE-ProRule" id="PRU01373"/>
    </source>
</evidence>
<reference evidence="11" key="1">
    <citation type="submission" date="2015-09" db="EMBL/GenBank/DDBJ databases">
        <title>Draft Genome Sequences of Two Novel Amoeba-resistant Intranuclear Bacteria, Candidatus Berkiella cookevillensis and Candidatus Berkiella aquae.</title>
        <authorList>
            <person name="Mehari Y.T."/>
            <person name="Arivett B.A."/>
            <person name="Farone A.L."/>
            <person name="Gunderson J.H."/>
            <person name="Farone M.B."/>
        </authorList>
    </citation>
    <scope>NUCLEOTIDE SEQUENCE [LARGE SCALE GENOMIC DNA]</scope>
    <source>
        <strain evidence="11">CC99</strain>
    </source>
</reference>
<dbReference type="PROSITE" id="PS52029">
    <property type="entry name" value="LD_TPASE"/>
    <property type="match status" value="1"/>
</dbReference>
<dbReference type="UniPathway" id="UPA00219"/>
<sequence>MVAHALLVDVETQALYHFKDSKITKKYLISTAKNGVGEEMGSEKTPRGWHIIRAKIGDNQPINSVFVRRRPSGEIYSPDFSSAYPGRDWILTRILWLSGLEVGKNRFGNCDTMKRYIYIHGSPDTKVMGVPSSKGCINMHNNDILELYSDVPVGTTVLIRG</sequence>
<dbReference type="InterPro" id="IPR005490">
    <property type="entry name" value="LD_TPept_cat_dom"/>
</dbReference>
<evidence type="ECO:0000313" key="13">
    <source>
        <dbReference type="Proteomes" id="UP000051494"/>
    </source>
</evidence>
<dbReference type="SUPFAM" id="SSF141523">
    <property type="entry name" value="L,D-transpeptidase catalytic domain-like"/>
    <property type="match status" value="1"/>
</dbReference>
<protein>
    <submittedName>
        <fullName evidence="11 12">L,D-transpeptidase</fullName>
        <ecNumber evidence="11">2.-.-.-</ecNumber>
    </submittedName>
</protein>
<dbReference type="RefSeq" id="WP_057625248.1">
    <property type="nucleotide sequence ID" value="NZ_LKHV02000001.1"/>
</dbReference>
<evidence type="ECO:0000259" key="10">
    <source>
        <dbReference type="PROSITE" id="PS52029"/>
    </source>
</evidence>
<dbReference type="CDD" id="cd16913">
    <property type="entry name" value="YkuD_like"/>
    <property type="match status" value="1"/>
</dbReference>
<dbReference type="InterPro" id="IPR038063">
    <property type="entry name" value="Transpep_catalytic_dom"/>
</dbReference>
<keyword evidence="8 9" id="KW-0961">Cell wall biogenesis/degradation</keyword>
<evidence type="ECO:0000313" key="11">
    <source>
        <dbReference type="EMBL" id="KRG17687.1"/>
    </source>
</evidence>
<organism evidence="11">
    <name type="scientific">Candidatus Berkiella cookevillensis</name>
    <dbReference type="NCBI Taxonomy" id="437022"/>
    <lineage>
        <taxon>Bacteria</taxon>
        <taxon>Pseudomonadati</taxon>
        <taxon>Pseudomonadota</taxon>
        <taxon>Gammaproteobacteria</taxon>
        <taxon>Candidatus Berkiellales</taxon>
        <taxon>Candidatus Berkiellaceae</taxon>
        <taxon>Candidatus Berkiella</taxon>
    </lineage>
</organism>
<dbReference type="GO" id="GO:0008360">
    <property type="term" value="P:regulation of cell shape"/>
    <property type="evidence" value="ECO:0007669"/>
    <property type="project" value="UniProtKB-UniRule"/>
</dbReference>
<dbReference type="STRING" id="437022.CC99x_02146"/>
<evidence type="ECO:0000256" key="6">
    <source>
        <dbReference type="ARBA" id="ARBA00022960"/>
    </source>
</evidence>
<evidence type="ECO:0000256" key="8">
    <source>
        <dbReference type="ARBA" id="ARBA00023316"/>
    </source>
</evidence>
<dbReference type="Pfam" id="PF03734">
    <property type="entry name" value="YkuD"/>
    <property type="match status" value="1"/>
</dbReference>
<gene>
    <name evidence="11" type="primary">ykuD</name>
    <name evidence="12" type="ORF">CC99x_003845</name>
    <name evidence="11" type="ORF">CC99x_02146</name>
</gene>
<comment type="similarity">
    <text evidence="2">Belongs to the YkuD family.</text>
</comment>
<feature type="domain" description="L,D-TPase catalytic" evidence="10">
    <location>
        <begin position="4"/>
        <end position="160"/>
    </location>
</feature>